<dbReference type="Gene3D" id="1.10.10.60">
    <property type="entry name" value="Homeodomain-like"/>
    <property type="match status" value="1"/>
</dbReference>
<feature type="compositionally biased region" description="Polar residues" evidence="12">
    <location>
        <begin position="361"/>
        <end position="371"/>
    </location>
</feature>
<evidence type="ECO:0000313" key="15">
    <source>
        <dbReference type="EMBL" id="EGT41529.1"/>
    </source>
</evidence>
<evidence type="ECO:0000256" key="11">
    <source>
        <dbReference type="RuleBase" id="RU000682"/>
    </source>
</evidence>
<accession>G0MQJ5</accession>
<dbReference type="GO" id="GO:0040024">
    <property type="term" value="P:dauer larval development"/>
    <property type="evidence" value="ECO:0007669"/>
    <property type="project" value="EnsemblMetazoa"/>
</dbReference>
<keyword evidence="3" id="KW-0677">Repeat</keyword>
<dbReference type="InParanoid" id="G0MQJ5"/>
<dbReference type="InterPro" id="IPR001356">
    <property type="entry name" value="HD"/>
</dbReference>
<dbReference type="GO" id="GO:0040040">
    <property type="term" value="P:thermosensory behavior"/>
    <property type="evidence" value="ECO:0007669"/>
    <property type="project" value="EnsemblMetazoa"/>
</dbReference>
<feature type="region of interest" description="Disordered" evidence="12">
    <location>
        <begin position="351"/>
        <end position="388"/>
    </location>
</feature>
<proteinExistence type="predicted"/>
<reference evidence="16" key="1">
    <citation type="submission" date="2011-07" db="EMBL/GenBank/DDBJ databases">
        <authorList>
            <consortium name="Caenorhabditis brenneri Sequencing and Analysis Consortium"/>
            <person name="Wilson R.K."/>
        </authorList>
    </citation>
    <scope>NUCLEOTIDE SEQUENCE [LARGE SCALE GENOMIC DNA]</scope>
    <source>
        <strain evidence="16">PB2801</strain>
    </source>
</reference>
<keyword evidence="16" id="KW-1185">Reference proteome</keyword>
<dbReference type="eggNOG" id="KOG0490">
    <property type="taxonomic scope" value="Eukaryota"/>
</dbReference>
<dbReference type="PROSITE" id="PS50071">
    <property type="entry name" value="HOMEOBOX_2"/>
    <property type="match status" value="1"/>
</dbReference>
<dbReference type="GO" id="GO:0061066">
    <property type="term" value="P:positive regulation of dauer larval development"/>
    <property type="evidence" value="ECO:0007669"/>
    <property type="project" value="EnsemblMetazoa"/>
</dbReference>
<keyword evidence="8 9" id="KW-0539">Nucleus</keyword>
<feature type="region of interest" description="Disordered" evidence="12">
    <location>
        <begin position="216"/>
        <end position="276"/>
    </location>
</feature>
<protein>
    <submittedName>
        <fullName evidence="15">CBN-TTX-3 protein</fullName>
    </submittedName>
</protein>
<dbReference type="SUPFAM" id="SSF57716">
    <property type="entry name" value="Glucocorticoid receptor-like (DNA-binding domain)"/>
    <property type="match status" value="1"/>
</dbReference>
<keyword evidence="4 10" id="KW-0862">Zinc</keyword>
<dbReference type="PANTHER" id="PTHR24208:SF168">
    <property type="entry name" value="PROTEIN APTEROUS"/>
    <property type="match status" value="1"/>
</dbReference>
<dbReference type="GO" id="GO:0007409">
    <property type="term" value="P:axonogenesis"/>
    <property type="evidence" value="ECO:0007669"/>
    <property type="project" value="EnsemblMetazoa"/>
</dbReference>
<dbReference type="Pfam" id="PF00412">
    <property type="entry name" value="LIM"/>
    <property type="match status" value="2"/>
</dbReference>
<dbReference type="Gene3D" id="2.10.110.10">
    <property type="entry name" value="Cysteine Rich Protein"/>
    <property type="match status" value="2"/>
</dbReference>
<feature type="domain" description="LIM zinc-binding" evidence="13">
    <location>
        <begin position="78"/>
        <end position="139"/>
    </location>
</feature>
<name>G0MQJ5_CAEBE</name>
<dbReference type="FunFam" id="1.10.10.60:FF:000027">
    <property type="entry name" value="LIM/homeobox protein Lhx9"/>
    <property type="match status" value="1"/>
</dbReference>
<evidence type="ECO:0000259" key="13">
    <source>
        <dbReference type="PROSITE" id="PS50023"/>
    </source>
</evidence>
<evidence type="ECO:0000256" key="7">
    <source>
        <dbReference type="ARBA" id="ARBA00023155"/>
    </source>
</evidence>
<dbReference type="CDD" id="cd00086">
    <property type="entry name" value="homeodomain"/>
    <property type="match status" value="1"/>
</dbReference>
<feature type="domain" description="Homeobox" evidence="14">
    <location>
        <begin position="270"/>
        <end position="330"/>
    </location>
</feature>
<dbReference type="GO" id="GO:0001228">
    <property type="term" value="F:DNA-binding transcription activator activity, RNA polymerase II-specific"/>
    <property type="evidence" value="ECO:0007669"/>
    <property type="project" value="EnsemblMetazoa"/>
</dbReference>
<dbReference type="GO" id="GO:0043052">
    <property type="term" value="P:thermotaxis"/>
    <property type="evidence" value="ECO:0007669"/>
    <property type="project" value="EnsemblMetazoa"/>
</dbReference>
<dbReference type="PANTHER" id="PTHR24208">
    <property type="entry name" value="LIM/HOMEOBOX PROTEIN LHX"/>
    <property type="match status" value="1"/>
</dbReference>
<evidence type="ECO:0000256" key="6">
    <source>
        <dbReference type="ARBA" id="ARBA00023125"/>
    </source>
</evidence>
<dbReference type="PROSITE" id="PS00478">
    <property type="entry name" value="LIM_DOMAIN_1"/>
    <property type="match status" value="1"/>
</dbReference>
<dbReference type="CDD" id="cd08368">
    <property type="entry name" value="LIM"/>
    <property type="match status" value="1"/>
</dbReference>
<dbReference type="GO" id="GO:0008355">
    <property type="term" value="P:olfactory learning"/>
    <property type="evidence" value="ECO:0007669"/>
    <property type="project" value="EnsemblMetazoa"/>
</dbReference>
<dbReference type="GO" id="GO:0000978">
    <property type="term" value="F:RNA polymerase II cis-regulatory region sequence-specific DNA binding"/>
    <property type="evidence" value="ECO:0007669"/>
    <property type="project" value="EnsemblMetazoa"/>
</dbReference>
<dbReference type="STRING" id="135651.G0MQJ5"/>
<evidence type="ECO:0000256" key="5">
    <source>
        <dbReference type="ARBA" id="ARBA00023038"/>
    </source>
</evidence>
<keyword evidence="7 9" id="KW-0371">Homeobox</keyword>
<gene>
    <name evidence="15" type="primary">Cbn-ttx-3</name>
    <name evidence="15" type="ORF">CAEBREN_24741</name>
</gene>
<dbReference type="OMA" id="LICCECK"/>
<dbReference type="GO" id="GO:0022401">
    <property type="term" value="P:negative adaptation of signaling pathway"/>
    <property type="evidence" value="ECO:0007669"/>
    <property type="project" value="EnsemblMetazoa"/>
</dbReference>
<dbReference type="InterPro" id="IPR017970">
    <property type="entry name" value="Homeobox_CS"/>
</dbReference>
<dbReference type="GO" id="GO:0030516">
    <property type="term" value="P:regulation of axon extension"/>
    <property type="evidence" value="ECO:0007669"/>
    <property type="project" value="EnsemblMetazoa"/>
</dbReference>
<dbReference type="GO" id="GO:0005634">
    <property type="term" value="C:nucleus"/>
    <property type="evidence" value="ECO:0007669"/>
    <property type="project" value="UniProtKB-SubCell"/>
</dbReference>
<comment type="subcellular location">
    <subcellularLocation>
        <location evidence="1 9 11">Nucleus</location>
    </subcellularLocation>
</comment>
<dbReference type="FunFam" id="2.10.110.10:FF:000136">
    <property type="entry name" value="LIM domain family"/>
    <property type="match status" value="1"/>
</dbReference>
<organism evidence="16">
    <name type="scientific">Caenorhabditis brenneri</name>
    <name type="common">Nematode worm</name>
    <dbReference type="NCBI Taxonomy" id="135651"/>
    <lineage>
        <taxon>Eukaryota</taxon>
        <taxon>Metazoa</taxon>
        <taxon>Ecdysozoa</taxon>
        <taxon>Nematoda</taxon>
        <taxon>Chromadorea</taxon>
        <taxon>Rhabditida</taxon>
        <taxon>Rhabditina</taxon>
        <taxon>Rhabditomorpha</taxon>
        <taxon>Rhabditoidea</taxon>
        <taxon>Rhabditidae</taxon>
        <taxon>Peloderinae</taxon>
        <taxon>Caenorhabditis</taxon>
    </lineage>
</organism>
<feature type="domain" description="LIM zinc-binding" evidence="13">
    <location>
        <begin position="141"/>
        <end position="202"/>
    </location>
</feature>
<dbReference type="EMBL" id="GL379807">
    <property type="protein sequence ID" value="EGT41529.1"/>
    <property type="molecule type" value="Genomic_DNA"/>
</dbReference>
<dbReference type="HOGENOM" id="CLU_726129_0_0_1"/>
<dbReference type="InterPro" id="IPR050453">
    <property type="entry name" value="LIM_Homeobox_TF"/>
</dbReference>
<dbReference type="AlphaFoldDB" id="G0MQJ5"/>
<dbReference type="GO" id="GO:0046872">
    <property type="term" value="F:metal ion binding"/>
    <property type="evidence" value="ECO:0007669"/>
    <property type="project" value="UniProtKB-KW"/>
</dbReference>
<evidence type="ECO:0000256" key="10">
    <source>
        <dbReference type="PROSITE-ProRule" id="PRU00125"/>
    </source>
</evidence>
<dbReference type="SMART" id="SM00132">
    <property type="entry name" value="LIM"/>
    <property type="match status" value="2"/>
</dbReference>
<dbReference type="FunFam" id="2.10.110.10:FF:000158">
    <property type="entry name" value="LIM/homeobox protein ttx-3"/>
    <property type="match status" value="1"/>
</dbReference>
<evidence type="ECO:0000256" key="3">
    <source>
        <dbReference type="ARBA" id="ARBA00022737"/>
    </source>
</evidence>
<keyword evidence="2 10" id="KW-0479">Metal-binding</keyword>
<dbReference type="Proteomes" id="UP000008068">
    <property type="component" value="Unassembled WGS sequence"/>
</dbReference>
<dbReference type="Pfam" id="PF00046">
    <property type="entry name" value="Homeodomain"/>
    <property type="match status" value="1"/>
</dbReference>
<evidence type="ECO:0000256" key="9">
    <source>
        <dbReference type="PROSITE-ProRule" id="PRU00108"/>
    </source>
</evidence>
<dbReference type="FunCoup" id="G0MQJ5">
    <property type="interactions" value="958"/>
</dbReference>
<dbReference type="OrthoDB" id="9990008at2759"/>
<evidence type="ECO:0000313" key="16">
    <source>
        <dbReference type="Proteomes" id="UP000008068"/>
    </source>
</evidence>
<evidence type="ECO:0000256" key="1">
    <source>
        <dbReference type="ARBA" id="ARBA00004123"/>
    </source>
</evidence>
<evidence type="ECO:0000256" key="8">
    <source>
        <dbReference type="ARBA" id="ARBA00023242"/>
    </source>
</evidence>
<evidence type="ECO:0000256" key="12">
    <source>
        <dbReference type="SAM" id="MobiDB-lite"/>
    </source>
</evidence>
<dbReference type="GO" id="GO:0045664">
    <property type="term" value="P:regulation of neuron differentiation"/>
    <property type="evidence" value="ECO:0007669"/>
    <property type="project" value="EnsemblMetazoa"/>
</dbReference>
<dbReference type="GO" id="GO:1902667">
    <property type="term" value="P:regulation of axon guidance"/>
    <property type="evidence" value="ECO:0007669"/>
    <property type="project" value="EnsemblMetazoa"/>
</dbReference>
<evidence type="ECO:0000256" key="4">
    <source>
        <dbReference type="ARBA" id="ARBA00022833"/>
    </source>
</evidence>
<keyword evidence="6 9" id="KW-0238">DNA-binding</keyword>
<dbReference type="InterPro" id="IPR001781">
    <property type="entry name" value="Znf_LIM"/>
</dbReference>
<feature type="compositionally biased region" description="Low complexity" evidence="12">
    <location>
        <begin position="216"/>
        <end position="229"/>
    </location>
</feature>
<dbReference type="SUPFAM" id="SSF46689">
    <property type="entry name" value="Homeodomain-like"/>
    <property type="match status" value="1"/>
</dbReference>
<evidence type="ECO:0000259" key="14">
    <source>
        <dbReference type="PROSITE" id="PS50071"/>
    </source>
</evidence>
<dbReference type="PROSITE" id="PS50023">
    <property type="entry name" value="LIM_DOMAIN_2"/>
    <property type="match status" value="2"/>
</dbReference>
<sequence>MLTNSSSKEILATHATEPTSFHYSWGNKFKEEYDLVEKLNSPHYANLNSTSPSSSSSESSNLILRQIQVPKIEVTRSNQCALCNFAIVDKEISVVDGKYYHQHCLRCSMCDVPFEYNDKCYVRDGVFLCRADHAKRYQKCCRKCEQPLNREDMVMKAKEMIFHHACFVCFICGTKLNPGDYYTMSPLGHLYCHAHYNVVRTTVLCEEPAPAAATVAPAASTPPAETSPASIPPTAPAPAPVAAAPEKPAREPSTEAEASTDEDGSTSGNQRSKRMRTSFKHHQLRAMKNYFALNHNPDAKDLKQLAAKTNLTKRVLQVWFQNARAKYRRGLQDGGRSSPLCISAPLSNMDMNPPLSSSSSGHSTDGYQLNTPPLPAEIYSPNNNYTHL</sequence>
<feature type="compositionally biased region" description="Pro residues" evidence="12">
    <location>
        <begin position="230"/>
        <end position="239"/>
    </location>
</feature>
<evidence type="ECO:0000256" key="2">
    <source>
        <dbReference type="ARBA" id="ARBA00022723"/>
    </source>
</evidence>
<dbReference type="PROSITE" id="PS00027">
    <property type="entry name" value="HOMEOBOX_1"/>
    <property type="match status" value="1"/>
</dbReference>
<dbReference type="InterPro" id="IPR009057">
    <property type="entry name" value="Homeodomain-like_sf"/>
</dbReference>
<feature type="DNA-binding region" description="Homeobox" evidence="9">
    <location>
        <begin position="272"/>
        <end position="331"/>
    </location>
</feature>
<dbReference type="SMART" id="SM00389">
    <property type="entry name" value="HOX"/>
    <property type="match status" value="1"/>
</dbReference>
<keyword evidence="5 10" id="KW-0440">LIM domain</keyword>